<gene>
    <name evidence="1" type="ORF">M407DRAFT_17818</name>
</gene>
<dbReference type="EMBL" id="KN822949">
    <property type="protein sequence ID" value="KIO33259.1"/>
    <property type="molecule type" value="Genomic_DNA"/>
</dbReference>
<protein>
    <recommendedName>
        <fullName evidence="3">F-box domain-containing protein</fullName>
    </recommendedName>
</protein>
<evidence type="ECO:0000313" key="1">
    <source>
        <dbReference type="EMBL" id="KIO33259.1"/>
    </source>
</evidence>
<evidence type="ECO:0000313" key="2">
    <source>
        <dbReference type="Proteomes" id="UP000054248"/>
    </source>
</evidence>
<evidence type="ECO:0008006" key="3">
    <source>
        <dbReference type="Google" id="ProtNLM"/>
    </source>
</evidence>
<dbReference type="HOGENOM" id="CLU_051241_0_0_1"/>
<dbReference type="SUPFAM" id="SSF52047">
    <property type="entry name" value="RNI-like"/>
    <property type="match status" value="1"/>
</dbReference>
<keyword evidence="2" id="KW-1185">Reference proteome</keyword>
<dbReference type="Proteomes" id="UP000054248">
    <property type="component" value="Unassembled WGS sequence"/>
</dbReference>
<proteinExistence type="predicted"/>
<name>A0A0C3QWK1_9AGAM</name>
<reference evidence="1 2" key="1">
    <citation type="submission" date="2014-04" db="EMBL/GenBank/DDBJ databases">
        <authorList>
            <consortium name="DOE Joint Genome Institute"/>
            <person name="Kuo A."/>
            <person name="Girlanda M."/>
            <person name="Perotto S."/>
            <person name="Kohler A."/>
            <person name="Nagy L.G."/>
            <person name="Floudas D."/>
            <person name="Copeland A."/>
            <person name="Barry K.W."/>
            <person name="Cichocki N."/>
            <person name="Veneault-Fourrey C."/>
            <person name="LaButti K."/>
            <person name="Lindquist E.A."/>
            <person name="Lipzen A."/>
            <person name="Lundell T."/>
            <person name="Morin E."/>
            <person name="Murat C."/>
            <person name="Sun H."/>
            <person name="Tunlid A."/>
            <person name="Henrissat B."/>
            <person name="Grigoriev I.V."/>
            <person name="Hibbett D.S."/>
            <person name="Martin F."/>
            <person name="Nordberg H.P."/>
            <person name="Cantor M.N."/>
            <person name="Hua S.X."/>
        </authorList>
    </citation>
    <scope>NUCLEOTIDE SEQUENCE [LARGE SCALE GENOMIC DNA]</scope>
    <source>
        <strain evidence="1 2">MUT 4182</strain>
    </source>
</reference>
<dbReference type="AlphaFoldDB" id="A0A0C3QWK1"/>
<dbReference type="InterPro" id="IPR032675">
    <property type="entry name" value="LRR_dom_sf"/>
</dbReference>
<accession>A0A0C3QWK1</accession>
<sequence>MVLKVYIDWKDDISALWNTVLELHSVREVSIWRADISRALFDHFRHCPRLESLDLFNIFTTDSTETTPISLDSLKYLRYEPSRGVRVTHSFPALILPKLETLHIGSIFLSGSAGSFKHQVLRFDRSVLTELFTRALGTYSRADAENMEAGLVELLKRANGLRSLSLDKVPGFKSSLADDLIPELEAFRGGPYNARVFCKGRPVRKIEFATTPDWRLTDPVSLLRPGSVSLEHLSIDWVSWMDDDTMEYIARHCTGLVSLKIMGTRTNGPLSTRHPMPQLRRATFLSPSGSWFWSGSNSNLKAESEVKVVEECREFWTQLEYLRLDPGYFWRYRGSEVEPVQGKGQEWY</sequence>
<organism evidence="1 2">
    <name type="scientific">Tulasnella calospora MUT 4182</name>
    <dbReference type="NCBI Taxonomy" id="1051891"/>
    <lineage>
        <taxon>Eukaryota</taxon>
        <taxon>Fungi</taxon>
        <taxon>Dikarya</taxon>
        <taxon>Basidiomycota</taxon>
        <taxon>Agaricomycotina</taxon>
        <taxon>Agaricomycetes</taxon>
        <taxon>Cantharellales</taxon>
        <taxon>Tulasnellaceae</taxon>
        <taxon>Tulasnella</taxon>
    </lineage>
</organism>
<dbReference type="Gene3D" id="3.80.10.10">
    <property type="entry name" value="Ribonuclease Inhibitor"/>
    <property type="match status" value="1"/>
</dbReference>
<reference evidence="2" key="2">
    <citation type="submission" date="2015-01" db="EMBL/GenBank/DDBJ databases">
        <title>Evolutionary Origins and Diversification of the Mycorrhizal Mutualists.</title>
        <authorList>
            <consortium name="DOE Joint Genome Institute"/>
            <consortium name="Mycorrhizal Genomics Consortium"/>
            <person name="Kohler A."/>
            <person name="Kuo A."/>
            <person name="Nagy L.G."/>
            <person name="Floudas D."/>
            <person name="Copeland A."/>
            <person name="Barry K.W."/>
            <person name="Cichocki N."/>
            <person name="Veneault-Fourrey C."/>
            <person name="LaButti K."/>
            <person name="Lindquist E.A."/>
            <person name="Lipzen A."/>
            <person name="Lundell T."/>
            <person name="Morin E."/>
            <person name="Murat C."/>
            <person name="Riley R."/>
            <person name="Ohm R."/>
            <person name="Sun H."/>
            <person name="Tunlid A."/>
            <person name="Henrissat B."/>
            <person name="Grigoriev I.V."/>
            <person name="Hibbett D.S."/>
            <person name="Martin F."/>
        </authorList>
    </citation>
    <scope>NUCLEOTIDE SEQUENCE [LARGE SCALE GENOMIC DNA]</scope>
    <source>
        <strain evidence="2">MUT 4182</strain>
    </source>
</reference>